<comment type="caution">
    <text evidence="2">The sequence shown here is derived from an EMBL/GenBank/DDBJ whole genome shotgun (WGS) entry which is preliminary data.</text>
</comment>
<evidence type="ECO:0000313" key="2">
    <source>
        <dbReference type="EMBL" id="MCW1914117.1"/>
    </source>
</evidence>
<organism evidence="2 3">
    <name type="scientific">Luteolibacter rhizosphaerae</name>
    <dbReference type="NCBI Taxonomy" id="2989719"/>
    <lineage>
        <taxon>Bacteria</taxon>
        <taxon>Pseudomonadati</taxon>
        <taxon>Verrucomicrobiota</taxon>
        <taxon>Verrucomicrobiia</taxon>
        <taxon>Verrucomicrobiales</taxon>
        <taxon>Verrucomicrobiaceae</taxon>
        <taxon>Luteolibacter</taxon>
    </lineage>
</organism>
<reference evidence="2" key="1">
    <citation type="submission" date="2022-10" db="EMBL/GenBank/DDBJ databases">
        <title>Luteolibacter sp. GHJ8, whole genome shotgun sequencing project.</title>
        <authorList>
            <person name="Zhao G."/>
            <person name="Shen L."/>
        </authorList>
    </citation>
    <scope>NUCLEOTIDE SEQUENCE</scope>
    <source>
        <strain evidence="2">GHJ8</strain>
    </source>
</reference>
<evidence type="ECO:0000256" key="1">
    <source>
        <dbReference type="SAM" id="SignalP"/>
    </source>
</evidence>
<proteinExistence type="predicted"/>
<sequence>MKSLIFILFALLALCHVTHAQKLKWTAEIATDSDFASPVFYSDGVGGGVVRGTTSGSAVYYWFSNKGILKGSVVASLANDQGSPLMISPTRFYIMTKLAPFNIYSLRRYTAKKGGELDANLTTLSSERALSLMEGTQEKCNDKTGFAVAFTGTSTLYVERYSH</sequence>
<dbReference type="EMBL" id="JAPDDR010000005">
    <property type="protein sequence ID" value="MCW1914117.1"/>
    <property type="molecule type" value="Genomic_DNA"/>
</dbReference>
<keyword evidence="3" id="KW-1185">Reference proteome</keyword>
<dbReference type="RefSeq" id="WP_264513623.1">
    <property type="nucleotide sequence ID" value="NZ_JAPDDR010000005.1"/>
</dbReference>
<feature type="chain" id="PRO_5047136658" evidence="1">
    <location>
        <begin position="21"/>
        <end position="163"/>
    </location>
</feature>
<feature type="signal peptide" evidence="1">
    <location>
        <begin position="1"/>
        <end position="20"/>
    </location>
</feature>
<dbReference type="Proteomes" id="UP001165653">
    <property type="component" value="Unassembled WGS sequence"/>
</dbReference>
<evidence type="ECO:0000313" key="3">
    <source>
        <dbReference type="Proteomes" id="UP001165653"/>
    </source>
</evidence>
<protein>
    <submittedName>
        <fullName evidence="2">Uncharacterized protein</fullName>
    </submittedName>
</protein>
<keyword evidence="1" id="KW-0732">Signal</keyword>
<name>A0ABT3G384_9BACT</name>
<gene>
    <name evidence="2" type="ORF">OJ996_11055</name>
</gene>
<accession>A0ABT3G384</accession>